<dbReference type="InterPro" id="IPR049772">
    <property type="entry name" value="OTU_OTUD6"/>
</dbReference>
<dbReference type="InterPro" id="IPR003323">
    <property type="entry name" value="OTU_dom"/>
</dbReference>
<evidence type="ECO:0000256" key="2">
    <source>
        <dbReference type="ARBA" id="ARBA00012759"/>
    </source>
</evidence>
<dbReference type="PANTHER" id="PTHR12419:SF10">
    <property type="entry name" value="DEUBIQUITINASE OTUD6B"/>
    <property type="match status" value="1"/>
</dbReference>
<feature type="compositionally biased region" description="Low complexity" evidence="8">
    <location>
        <begin position="77"/>
        <end position="88"/>
    </location>
</feature>
<dbReference type="InterPro" id="IPR050704">
    <property type="entry name" value="Peptidase_C85-like"/>
</dbReference>
<evidence type="ECO:0000256" key="3">
    <source>
        <dbReference type="ARBA" id="ARBA00022670"/>
    </source>
</evidence>
<evidence type="ECO:0000256" key="4">
    <source>
        <dbReference type="ARBA" id="ARBA00022786"/>
    </source>
</evidence>
<feature type="coiled-coil region" evidence="7">
    <location>
        <begin position="1"/>
        <end position="64"/>
    </location>
</feature>
<keyword evidence="3" id="KW-0645">Protease</keyword>
<feature type="domain" description="OTU" evidence="9">
    <location>
        <begin position="152"/>
        <end position="291"/>
    </location>
</feature>
<dbReference type="EC" id="3.4.19.12" evidence="2"/>
<protein>
    <recommendedName>
        <fullName evidence="2">ubiquitinyl hydrolase 1</fullName>
        <ecNumber evidence="2">3.4.19.12</ecNumber>
    </recommendedName>
</protein>
<dbReference type="GO" id="GO:0016579">
    <property type="term" value="P:protein deubiquitination"/>
    <property type="evidence" value="ECO:0007669"/>
    <property type="project" value="TreeGrafter"/>
</dbReference>
<evidence type="ECO:0000256" key="5">
    <source>
        <dbReference type="ARBA" id="ARBA00022801"/>
    </source>
</evidence>
<comment type="catalytic activity">
    <reaction evidence="1">
        <text>Thiol-dependent hydrolysis of ester, thioester, amide, peptide and isopeptide bonds formed by the C-terminal Gly of ubiquitin (a 76-residue protein attached to proteins as an intracellular targeting signal).</text>
        <dbReference type="EC" id="3.4.19.12"/>
    </reaction>
</comment>
<reference evidence="10 11" key="1">
    <citation type="submission" date="2014-07" db="EMBL/GenBank/DDBJ databases">
        <title>Genomic and transcriptomic analysis on Apis cerana provide comprehensive insights into honey bee biology.</title>
        <authorList>
            <person name="Diao Q."/>
            <person name="Sun L."/>
            <person name="Zheng H."/>
            <person name="Zheng H."/>
            <person name="Xu S."/>
            <person name="Wang S."/>
            <person name="Zeng Z."/>
            <person name="Hu F."/>
            <person name="Su S."/>
            <person name="Wu J."/>
        </authorList>
    </citation>
    <scope>NUCLEOTIDE SEQUENCE [LARGE SCALE GENOMIC DNA]</scope>
    <source>
        <tissue evidence="10">Pupae without intestine</tissue>
    </source>
</reference>
<evidence type="ECO:0000256" key="8">
    <source>
        <dbReference type="SAM" id="MobiDB-lite"/>
    </source>
</evidence>
<evidence type="ECO:0000256" key="1">
    <source>
        <dbReference type="ARBA" id="ARBA00000707"/>
    </source>
</evidence>
<keyword evidence="5" id="KW-0378">Hydrolase</keyword>
<dbReference type="PANTHER" id="PTHR12419">
    <property type="entry name" value="OTU DOMAIN CONTAINING PROTEIN"/>
    <property type="match status" value="1"/>
</dbReference>
<dbReference type="OrthoDB" id="415023at2759"/>
<proteinExistence type="predicted"/>
<keyword evidence="6" id="KW-0788">Thiol protease</keyword>
<keyword evidence="7" id="KW-0175">Coiled coil</keyword>
<evidence type="ECO:0000259" key="9">
    <source>
        <dbReference type="PROSITE" id="PS50802"/>
    </source>
</evidence>
<dbReference type="STRING" id="94128.A0A2A3EPN9"/>
<keyword evidence="11" id="KW-1185">Reference proteome</keyword>
<accession>A0A2A3EPN9</accession>
<evidence type="ECO:0000313" key="10">
    <source>
        <dbReference type="EMBL" id="PBC33232.1"/>
    </source>
</evidence>
<evidence type="ECO:0000256" key="7">
    <source>
        <dbReference type="SAM" id="Coils"/>
    </source>
</evidence>
<sequence>MAELELTEKELTQRHKKERKELQAQIQILKKSICKGDKKKKKEVTEEINRLEEALDKKQEEELTIWKVTHLNINNVENENIENSNSNESTKDNKQYEQPTQRVSKAQKRRDKKANAERERNQRIIEQEALNVFGKRNVELQTIKKILCERGLMIYEIPSDGHCLYNAVAHQLKIIGETPLNFHELRSKTAIYLRENMNEFLPFISNPDSDDFLSPEQYEKYCDDVADTSAWGGAIELQVLSHVLKCPIEVIQASGVPYVIGDNYNNEKKMILTYHRHMYELGAHYNSVTKYVKEEES</sequence>
<dbReference type="AlphaFoldDB" id="A0A2A3EPN9"/>
<organism evidence="10 11">
    <name type="scientific">Apis cerana cerana</name>
    <name type="common">Oriental honeybee</name>
    <dbReference type="NCBI Taxonomy" id="94128"/>
    <lineage>
        <taxon>Eukaryota</taxon>
        <taxon>Metazoa</taxon>
        <taxon>Ecdysozoa</taxon>
        <taxon>Arthropoda</taxon>
        <taxon>Hexapoda</taxon>
        <taxon>Insecta</taxon>
        <taxon>Pterygota</taxon>
        <taxon>Neoptera</taxon>
        <taxon>Endopterygota</taxon>
        <taxon>Hymenoptera</taxon>
        <taxon>Apocrita</taxon>
        <taxon>Aculeata</taxon>
        <taxon>Apoidea</taxon>
        <taxon>Anthophila</taxon>
        <taxon>Apidae</taxon>
        <taxon>Apis</taxon>
    </lineage>
</organism>
<dbReference type="SUPFAM" id="SSF54001">
    <property type="entry name" value="Cysteine proteinases"/>
    <property type="match status" value="1"/>
</dbReference>
<dbReference type="Gene3D" id="3.90.70.80">
    <property type="match status" value="1"/>
</dbReference>
<dbReference type="CDD" id="cd22761">
    <property type="entry name" value="OTU_OTUD6"/>
    <property type="match status" value="1"/>
</dbReference>
<dbReference type="GO" id="GO:0006508">
    <property type="term" value="P:proteolysis"/>
    <property type="evidence" value="ECO:0007669"/>
    <property type="project" value="UniProtKB-KW"/>
</dbReference>
<dbReference type="FunFam" id="3.90.70.80:FF:000003">
    <property type="entry name" value="OTU domain-containing protein 6B"/>
    <property type="match status" value="1"/>
</dbReference>
<dbReference type="Pfam" id="PF02338">
    <property type="entry name" value="OTU"/>
    <property type="match status" value="1"/>
</dbReference>
<dbReference type="InterPro" id="IPR038765">
    <property type="entry name" value="Papain-like_cys_pep_sf"/>
</dbReference>
<evidence type="ECO:0000313" key="11">
    <source>
        <dbReference type="Proteomes" id="UP000242457"/>
    </source>
</evidence>
<dbReference type="EMBL" id="KZ288204">
    <property type="protein sequence ID" value="PBC33232.1"/>
    <property type="molecule type" value="Genomic_DNA"/>
</dbReference>
<dbReference type="GO" id="GO:0004843">
    <property type="term" value="F:cysteine-type deubiquitinase activity"/>
    <property type="evidence" value="ECO:0007669"/>
    <property type="project" value="UniProtKB-EC"/>
</dbReference>
<gene>
    <name evidence="10" type="ORF">APICC_03235</name>
</gene>
<dbReference type="PROSITE" id="PS50802">
    <property type="entry name" value="OTU"/>
    <property type="match status" value="1"/>
</dbReference>
<name>A0A2A3EPN9_APICC</name>
<dbReference type="Proteomes" id="UP000242457">
    <property type="component" value="Unassembled WGS sequence"/>
</dbReference>
<feature type="region of interest" description="Disordered" evidence="8">
    <location>
        <begin position="77"/>
        <end position="120"/>
    </location>
</feature>
<evidence type="ECO:0000256" key="6">
    <source>
        <dbReference type="ARBA" id="ARBA00022807"/>
    </source>
</evidence>
<keyword evidence="4" id="KW-0833">Ubl conjugation pathway</keyword>